<reference evidence="1 2" key="1">
    <citation type="submission" date="2014-07" db="EMBL/GenBank/DDBJ databases">
        <authorList>
            <person name="McCorrison J."/>
            <person name="Sanka R."/>
            <person name="Torralba M."/>
            <person name="Gillis M."/>
            <person name="Haft D.H."/>
            <person name="Methe B."/>
            <person name="Sutton G."/>
            <person name="Nelson K.E."/>
        </authorList>
    </citation>
    <scope>NUCLEOTIDE SEQUENCE [LARGE SCALE GENOMIC DNA]</scope>
    <source>
        <strain evidence="1 2">DNF00450</strain>
    </source>
</reference>
<evidence type="ECO:0000313" key="1">
    <source>
        <dbReference type="EMBL" id="KGF19055.1"/>
    </source>
</evidence>
<name>A0A095Y9D7_9CORY</name>
<sequence length="64" mass="7191">MTNPGTPHERRQHLQSRLETAVGRAELSIGEYDELCARVWDDELADDSPELDAIAGRLERIESA</sequence>
<dbReference type="RefSeq" id="WP_035119711.1">
    <property type="nucleotide sequence ID" value="NZ_JRNE01000008.1"/>
</dbReference>
<dbReference type="AlphaFoldDB" id="A0A095Y9D7"/>
<gene>
    <name evidence="1" type="ORF">HMPREF1650_00830</name>
</gene>
<accession>A0A095Y9D7</accession>
<organism evidence="1 2">
    <name type="scientific">Corynebacterium freneyi DNF00450</name>
    <dbReference type="NCBI Taxonomy" id="1287475"/>
    <lineage>
        <taxon>Bacteria</taxon>
        <taxon>Bacillati</taxon>
        <taxon>Actinomycetota</taxon>
        <taxon>Actinomycetes</taxon>
        <taxon>Mycobacteriales</taxon>
        <taxon>Corynebacteriaceae</taxon>
        <taxon>Corynebacterium</taxon>
    </lineage>
</organism>
<dbReference type="EMBL" id="JRNE01000008">
    <property type="protein sequence ID" value="KGF19055.1"/>
    <property type="molecule type" value="Genomic_DNA"/>
</dbReference>
<protein>
    <submittedName>
        <fullName evidence="1">Uncharacterized protein</fullName>
    </submittedName>
</protein>
<comment type="caution">
    <text evidence="1">The sequence shown here is derived from an EMBL/GenBank/DDBJ whole genome shotgun (WGS) entry which is preliminary data.</text>
</comment>
<proteinExistence type="predicted"/>
<dbReference type="Proteomes" id="UP000029548">
    <property type="component" value="Unassembled WGS sequence"/>
</dbReference>
<feature type="non-terminal residue" evidence="1">
    <location>
        <position position="64"/>
    </location>
</feature>
<evidence type="ECO:0000313" key="2">
    <source>
        <dbReference type="Proteomes" id="UP000029548"/>
    </source>
</evidence>